<dbReference type="STRING" id="1137284.GCA_001418205_00271"/>
<dbReference type="EMBL" id="CYHG01000001">
    <property type="protein sequence ID" value="CUB02437.1"/>
    <property type="molecule type" value="Genomic_DNA"/>
</dbReference>
<proteinExistence type="predicted"/>
<gene>
    <name evidence="2" type="ORF">Ga0061065_101270</name>
</gene>
<accession>A0A0K6IGD4</accession>
<keyword evidence="1" id="KW-0732">Signal</keyword>
<evidence type="ECO:0000313" key="3">
    <source>
        <dbReference type="Proteomes" id="UP000182769"/>
    </source>
</evidence>
<feature type="signal peptide" evidence="1">
    <location>
        <begin position="1"/>
        <end position="21"/>
    </location>
</feature>
<organism evidence="2 3">
    <name type="scientific">Marinomonas fungiae</name>
    <dbReference type="NCBI Taxonomy" id="1137284"/>
    <lineage>
        <taxon>Bacteria</taxon>
        <taxon>Pseudomonadati</taxon>
        <taxon>Pseudomonadota</taxon>
        <taxon>Gammaproteobacteria</taxon>
        <taxon>Oceanospirillales</taxon>
        <taxon>Oceanospirillaceae</taxon>
        <taxon>Marinomonas</taxon>
    </lineage>
</organism>
<protein>
    <submittedName>
        <fullName evidence="2">Uncharacterized protein</fullName>
    </submittedName>
</protein>
<dbReference type="OrthoDB" id="6101863at2"/>
<dbReference type="Proteomes" id="UP000182769">
    <property type="component" value="Unassembled WGS sequence"/>
</dbReference>
<reference evidence="3" key="1">
    <citation type="submission" date="2015-08" db="EMBL/GenBank/DDBJ databases">
        <authorList>
            <person name="Varghese N."/>
        </authorList>
    </citation>
    <scope>NUCLEOTIDE SEQUENCE [LARGE SCALE GENOMIC DNA]</scope>
    <source>
        <strain evidence="3">JCM 18476</strain>
    </source>
</reference>
<name>A0A0K6IGD4_9GAMM</name>
<evidence type="ECO:0000313" key="2">
    <source>
        <dbReference type="EMBL" id="CUB02437.1"/>
    </source>
</evidence>
<evidence type="ECO:0000256" key="1">
    <source>
        <dbReference type="SAM" id="SignalP"/>
    </source>
</evidence>
<feature type="chain" id="PRO_5005505575" evidence="1">
    <location>
        <begin position="22"/>
        <end position="230"/>
    </location>
</feature>
<sequence length="230" mass="26502">MKYLKSSLLVGLVTLTPNLYADTDLPNFEVALGGGLAKDEPAFNIDLTINIPISERFSTQVNLDSDYVFDDPIYEDYSTSEFNVMGFYRQESWRVGGGLGVLEKESRDDSFASDRVGIGHLMAAYYWDDLTLDWKYSNYNEDFDRAVSMELGAIWYPDDNRSLAIYAEDQERGTGWRAEAFFQPERFQERVAYGVVFRDGKGAGFPYLGAELRYYFDRSFSIKQRDRLFH</sequence>
<keyword evidence="3" id="KW-1185">Reference proteome</keyword>
<dbReference type="AlphaFoldDB" id="A0A0K6IGD4"/>
<dbReference type="RefSeq" id="WP_055461404.1">
    <property type="nucleotide sequence ID" value="NZ_CYHG01000001.1"/>
</dbReference>